<evidence type="ECO:0000256" key="2">
    <source>
        <dbReference type="SAM" id="SignalP"/>
    </source>
</evidence>
<protein>
    <recommendedName>
        <fullName evidence="3">DUF7707 domain-containing protein</fullName>
    </recommendedName>
</protein>
<gene>
    <name evidence="4" type="ORF">QBC32DRAFT_148728</name>
</gene>
<dbReference type="AlphaFoldDB" id="A0AAN6P2A4"/>
<dbReference type="EMBL" id="MU859067">
    <property type="protein sequence ID" value="KAK3956325.1"/>
    <property type="molecule type" value="Genomic_DNA"/>
</dbReference>
<dbReference type="PANTHER" id="PTHR38118:SF2">
    <property type="entry name" value="CDP-ALCOHOL PHOSPHATIDYLTRANSFERASE PROTEIN"/>
    <property type="match status" value="1"/>
</dbReference>
<reference evidence="4" key="2">
    <citation type="submission" date="2023-06" db="EMBL/GenBank/DDBJ databases">
        <authorList>
            <consortium name="Lawrence Berkeley National Laboratory"/>
            <person name="Mondo S.J."/>
            <person name="Hensen N."/>
            <person name="Bonometti L."/>
            <person name="Westerberg I."/>
            <person name="Brannstrom I.O."/>
            <person name="Guillou S."/>
            <person name="Cros-Aarteil S."/>
            <person name="Calhoun S."/>
            <person name="Haridas S."/>
            <person name="Kuo A."/>
            <person name="Pangilinan J."/>
            <person name="Riley R."/>
            <person name="Labutti K."/>
            <person name="Andreopoulos B."/>
            <person name="Lipzen A."/>
            <person name="Chen C."/>
            <person name="Yanf M."/>
            <person name="Daum C."/>
            <person name="Ng V."/>
            <person name="Clum A."/>
            <person name="Steindorff A."/>
            <person name="Ohm R."/>
            <person name="Martin F."/>
            <person name="Silar P."/>
            <person name="Natvig D."/>
            <person name="Lalanne C."/>
            <person name="Gautier V."/>
            <person name="Ament-Velasquez S.L."/>
            <person name="Kruys A."/>
            <person name="Hutchinson M.I."/>
            <person name="Powell A.J."/>
            <person name="Barry K."/>
            <person name="Miller A.N."/>
            <person name="Grigoriev I.V."/>
            <person name="Debuchy R."/>
            <person name="Gladieux P."/>
            <person name="Thoren M.H."/>
            <person name="Johannesson H."/>
        </authorList>
    </citation>
    <scope>NUCLEOTIDE SEQUENCE</scope>
    <source>
        <strain evidence="4">CBS 626.80</strain>
    </source>
</reference>
<sequence>MVAYSTTLLALASSLTLVTADIWVDPSKIDMGTKSNWCMNEIASCPLICQQEDMGPIQKNDCDPETLQYACVCGDGKVPDLKEYTLTIPYHTCITYVQQCINDHMGDNLQQAACAQDNPCGAKEPKRTNVTTTSTASKTASPTASSTGTGVYDGLAGDTTDGADSSNNGGNKKNAAPRMLESIGATLLFGSLFAGFAVML</sequence>
<feature type="region of interest" description="Disordered" evidence="1">
    <location>
        <begin position="118"/>
        <end position="173"/>
    </location>
</feature>
<evidence type="ECO:0000313" key="4">
    <source>
        <dbReference type="EMBL" id="KAK3956325.1"/>
    </source>
</evidence>
<evidence type="ECO:0000313" key="5">
    <source>
        <dbReference type="Proteomes" id="UP001303222"/>
    </source>
</evidence>
<organism evidence="4 5">
    <name type="scientific">Pseudoneurospora amorphoporcata</name>
    <dbReference type="NCBI Taxonomy" id="241081"/>
    <lineage>
        <taxon>Eukaryota</taxon>
        <taxon>Fungi</taxon>
        <taxon>Dikarya</taxon>
        <taxon>Ascomycota</taxon>
        <taxon>Pezizomycotina</taxon>
        <taxon>Sordariomycetes</taxon>
        <taxon>Sordariomycetidae</taxon>
        <taxon>Sordariales</taxon>
        <taxon>Sordariaceae</taxon>
        <taxon>Pseudoneurospora</taxon>
    </lineage>
</organism>
<dbReference type="Proteomes" id="UP001303222">
    <property type="component" value="Unassembled WGS sequence"/>
</dbReference>
<dbReference type="PANTHER" id="PTHR38118">
    <property type="entry name" value="ANCHORED CELL WALL PROTEIN 11-RELATED"/>
    <property type="match status" value="1"/>
</dbReference>
<feature type="chain" id="PRO_5042929182" description="DUF7707 domain-containing protein" evidence="2">
    <location>
        <begin position="21"/>
        <end position="200"/>
    </location>
</feature>
<evidence type="ECO:0000259" key="3">
    <source>
        <dbReference type="Pfam" id="PF24808"/>
    </source>
</evidence>
<dbReference type="Pfam" id="PF24808">
    <property type="entry name" value="DUF7707"/>
    <property type="match status" value="1"/>
</dbReference>
<feature type="compositionally biased region" description="Low complexity" evidence="1">
    <location>
        <begin position="131"/>
        <end position="164"/>
    </location>
</feature>
<reference evidence="4" key="1">
    <citation type="journal article" date="2023" name="Mol. Phylogenet. Evol.">
        <title>Genome-scale phylogeny and comparative genomics of the fungal order Sordariales.</title>
        <authorList>
            <person name="Hensen N."/>
            <person name="Bonometti L."/>
            <person name="Westerberg I."/>
            <person name="Brannstrom I.O."/>
            <person name="Guillou S."/>
            <person name="Cros-Aarteil S."/>
            <person name="Calhoun S."/>
            <person name="Haridas S."/>
            <person name="Kuo A."/>
            <person name="Mondo S."/>
            <person name="Pangilinan J."/>
            <person name="Riley R."/>
            <person name="LaButti K."/>
            <person name="Andreopoulos B."/>
            <person name="Lipzen A."/>
            <person name="Chen C."/>
            <person name="Yan M."/>
            <person name="Daum C."/>
            <person name="Ng V."/>
            <person name="Clum A."/>
            <person name="Steindorff A."/>
            <person name="Ohm R.A."/>
            <person name="Martin F."/>
            <person name="Silar P."/>
            <person name="Natvig D.O."/>
            <person name="Lalanne C."/>
            <person name="Gautier V."/>
            <person name="Ament-Velasquez S.L."/>
            <person name="Kruys A."/>
            <person name="Hutchinson M.I."/>
            <person name="Powell A.J."/>
            <person name="Barry K."/>
            <person name="Miller A.N."/>
            <person name="Grigoriev I.V."/>
            <person name="Debuchy R."/>
            <person name="Gladieux P."/>
            <person name="Hiltunen Thoren M."/>
            <person name="Johannesson H."/>
        </authorList>
    </citation>
    <scope>NUCLEOTIDE SEQUENCE</scope>
    <source>
        <strain evidence="4">CBS 626.80</strain>
    </source>
</reference>
<keyword evidence="2" id="KW-0732">Signal</keyword>
<dbReference type="InterPro" id="IPR056124">
    <property type="entry name" value="DUF7707"/>
</dbReference>
<comment type="caution">
    <text evidence="4">The sequence shown here is derived from an EMBL/GenBank/DDBJ whole genome shotgun (WGS) entry which is preliminary data.</text>
</comment>
<proteinExistence type="predicted"/>
<feature type="signal peptide" evidence="2">
    <location>
        <begin position="1"/>
        <end position="20"/>
    </location>
</feature>
<feature type="domain" description="DUF7707" evidence="3">
    <location>
        <begin position="24"/>
        <end position="125"/>
    </location>
</feature>
<accession>A0AAN6P2A4</accession>
<evidence type="ECO:0000256" key="1">
    <source>
        <dbReference type="SAM" id="MobiDB-lite"/>
    </source>
</evidence>
<keyword evidence="5" id="KW-1185">Reference proteome</keyword>
<name>A0AAN6P2A4_9PEZI</name>